<proteinExistence type="predicted"/>
<dbReference type="AlphaFoldDB" id="A0A8J7S2M8"/>
<accession>A0A8J7S2M8</accession>
<dbReference type="RefSeq" id="WP_209591719.1">
    <property type="nucleotide sequence ID" value="NZ_JAGGMV010000009.1"/>
</dbReference>
<dbReference type="Proteomes" id="UP000740329">
    <property type="component" value="Unassembled WGS sequence"/>
</dbReference>
<reference evidence="1" key="1">
    <citation type="submission" date="2021-03" db="EMBL/GenBank/DDBJ databases">
        <title>Genomic Encyclopedia of Type Strains, Phase IV (KMG-V): Genome sequencing to study the core and pangenomes of soil and plant-associated prokaryotes.</title>
        <authorList>
            <person name="Whitman W."/>
        </authorList>
    </citation>
    <scope>NUCLEOTIDE SEQUENCE</scope>
    <source>
        <strain evidence="1">C4</strain>
    </source>
</reference>
<gene>
    <name evidence="1" type="ORF">J3E07_001646</name>
</gene>
<comment type="caution">
    <text evidence="1">The sequence shown here is derived from an EMBL/GenBank/DDBJ whole genome shotgun (WGS) entry which is preliminary data.</text>
</comment>
<sequence>MVDEPIKLNGLKKLYNIDHFKPETKAKMENFNILILPEVDKSNGEVIGFYEEASDFYKYLKATLPDISIDYYENEGEFKTYELHAADVWIPTVLMDADNLKMIFGITMGLPVSIIANFMYDYIHKKYFADDDDKVAHAKMIIKEADKETFLEYEGPVSGIKDVSEWVKK</sequence>
<name>A0A8J7S2M8_METVO</name>
<protein>
    <submittedName>
        <fullName evidence="1">Uncharacterized protein</fullName>
    </submittedName>
</protein>
<evidence type="ECO:0000313" key="1">
    <source>
        <dbReference type="EMBL" id="MBP2202205.1"/>
    </source>
</evidence>
<evidence type="ECO:0000313" key="2">
    <source>
        <dbReference type="Proteomes" id="UP000740329"/>
    </source>
</evidence>
<organism evidence="1 2">
    <name type="scientific">Methanococcus voltae</name>
    <dbReference type="NCBI Taxonomy" id="2188"/>
    <lineage>
        <taxon>Archaea</taxon>
        <taxon>Methanobacteriati</taxon>
        <taxon>Methanobacteriota</taxon>
        <taxon>Methanomada group</taxon>
        <taxon>Methanococci</taxon>
        <taxon>Methanococcales</taxon>
        <taxon>Methanococcaceae</taxon>
        <taxon>Methanococcus</taxon>
    </lineage>
</organism>
<dbReference type="EMBL" id="JAGGMV010000009">
    <property type="protein sequence ID" value="MBP2202205.1"/>
    <property type="molecule type" value="Genomic_DNA"/>
</dbReference>